<gene>
    <name evidence="13" type="primary">thiD</name>
    <name evidence="13" type="ORF">H6A01_00200</name>
</gene>
<dbReference type="PANTHER" id="PTHR20858:SF17">
    <property type="entry name" value="HYDROXYMETHYLPYRIMIDINE_PHOSPHOMETHYLPYRIMIDINE KINASE THI20-RELATED"/>
    <property type="match status" value="1"/>
</dbReference>
<keyword evidence="8" id="KW-0784">Thiamine biosynthesis</keyword>
<comment type="catalytic activity">
    <reaction evidence="1">
        <text>4-amino-5-hydroxymethyl-2-methylpyrimidine + ATP = 4-amino-2-methyl-5-(phosphooxymethyl)pyrimidine + ADP + H(+)</text>
        <dbReference type="Rhea" id="RHEA:23096"/>
        <dbReference type="ChEBI" id="CHEBI:15378"/>
        <dbReference type="ChEBI" id="CHEBI:16892"/>
        <dbReference type="ChEBI" id="CHEBI:30616"/>
        <dbReference type="ChEBI" id="CHEBI:58354"/>
        <dbReference type="ChEBI" id="CHEBI:456216"/>
        <dbReference type="EC" id="2.7.1.49"/>
    </reaction>
</comment>
<dbReference type="NCBIfam" id="TIGR00097">
    <property type="entry name" value="HMP-P_kinase"/>
    <property type="match status" value="1"/>
</dbReference>
<dbReference type="EMBL" id="JACJLA010000001">
    <property type="protein sequence ID" value="MBM6911745.1"/>
    <property type="molecule type" value="Genomic_DNA"/>
</dbReference>
<dbReference type="InterPro" id="IPR029056">
    <property type="entry name" value="Ribokinase-like"/>
</dbReference>
<evidence type="ECO:0000313" key="13">
    <source>
        <dbReference type="EMBL" id="MBM6911745.1"/>
    </source>
</evidence>
<dbReference type="GO" id="GO:0008972">
    <property type="term" value="F:phosphomethylpyrimidine kinase activity"/>
    <property type="evidence" value="ECO:0007669"/>
    <property type="project" value="UniProtKB-EC"/>
</dbReference>
<evidence type="ECO:0000259" key="12">
    <source>
        <dbReference type="Pfam" id="PF08543"/>
    </source>
</evidence>
<keyword evidence="13" id="KW-0418">Kinase</keyword>
<dbReference type="GO" id="GO:0008902">
    <property type="term" value="F:hydroxymethylpyrimidine kinase activity"/>
    <property type="evidence" value="ECO:0007669"/>
    <property type="project" value="UniProtKB-EC"/>
</dbReference>
<evidence type="ECO:0000256" key="11">
    <source>
        <dbReference type="ARBA" id="ARBA00043176"/>
    </source>
</evidence>
<accession>A0ABS2GDE4</accession>
<comment type="pathway">
    <text evidence="9">Cofactor biosynthesis; thiamine diphosphate biosynthesis; 4-amino-2-methyl-5-diphosphomethylpyrimidine from 5-amino-1-(5-phospho-D-ribosyl)imidazole: step 2/3.</text>
</comment>
<comment type="pathway">
    <text evidence="3">Cofactor biosynthesis; thiamine diphosphate biosynthesis; 4-amino-2-methyl-5-diphosphomethylpyrimidine from 5-amino-1-(5-phospho-D-ribosyl)imidazole: step 3/3.</text>
</comment>
<dbReference type="SUPFAM" id="SSF53613">
    <property type="entry name" value="Ribokinase-like"/>
    <property type="match status" value="1"/>
</dbReference>
<evidence type="ECO:0000256" key="6">
    <source>
        <dbReference type="ARBA" id="ARBA00012963"/>
    </source>
</evidence>
<dbReference type="RefSeq" id="WP_205087090.1">
    <property type="nucleotide sequence ID" value="NZ_JACJLA010000001.1"/>
</dbReference>
<comment type="similarity">
    <text evidence="4">Belongs to the ThiD family.</text>
</comment>
<evidence type="ECO:0000256" key="9">
    <source>
        <dbReference type="ARBA" id="ARBA00037917"/>
    </source>
</evidence>
<evidence type="ECO:0000313" key="14">
    <source>
        <dbReference type="Proteomes" id="UP000707138"/>
    </source>
</evidence>
<keyword evidence="14" id="KW-1185">Reference proteome</keyword>
<proteinExistence type="inferred from homology"/>
<feature type="domain" description="Pyridoxamine kinase/Phosphomethylpyrimidine kinase" evidence="12">
    <location>
        <begin position="13"/>
        <end position="256"/>
    </location>
</feature>
<evidence type="ECO:0000256" key="8">
    <source>
        <dbReference type="ARBA" id="ARBA00022977"/>
    </source>
</evidence>
<dbReference type="Gene3D" id="3.40.1190.20">
    <property type="match status" value="1"/>
</dbReference>
<evidence type="ECO:0000256" key="5">
    <source>
        <dbReference type="ARBA" id="ARBA00012135"/>
    </source>
</evidence>
<dbReference type="InterPro" id="IPR004399">
    <property type="entry name" value="HMP/HMP-P_kinase_dom"/>
</dbReference>
<dbReference type="EC" id="2.7.4.7" evidence="6"/>
<evidence type="ECO:0000256" key="1">
    <source>
        <dbReference type="ARBA" id="ARBA00000151"/>
    </source>
</evidence>
<sequence length="262" mass="27728">MKLATALTIAGTDPTGGAGIMADLKSFTARGVYGMAVVTSVVAQNTMGVRAIENISLDMLEAQLKAVYDDIPPMAVKTGMLATADMMRVIKPFLSKATPYVMDPVMVATSGDALIDEEARHHLISELMPLATLVTPNLPEAEFLVGRKLTTEADIDKAAHEILTEMGPKAVIIKGGHIGADATDYLYVKGEERRTWTSPKFDTPHTHGTGCTFSAVIAAELAKGKSIAEAVAVGKAFITTAIKENPGLGKGHGPVNHMAYHE</sequence>
<evidence type="ECO:0000256" key="10">
    <source>
        <dbReference type="ARBA" id="ARBA00042102"/>
    </source>
</evidence>
<dbReference type="Pfam" id="PF08543">
    <property type="entry name" value="Phos_pyr_kin"/>
    <property type="match status" value="1"/>
</dbReference>
<evidence type="ECO:0000256" key="7">
    <source>
        <dbReference type="ARBA" id="ARBA00019161"/>
    </source>
</evidence>
<dbReference type="CDD" id="cd01169">
    <property type="entry name" value="HMPP_kinase"/>
    <property type="match status" value="1"/>
</dbReference>
<name>A0ABS2GDE4_9FIRM</name>
<comment type="caution">
    <text evidence="13">The sequence shown here is derived from an EMBL/GenBank/DDBJ whole genome shotgun (WGS) entry which is preliminary data.</text>
</comment>
<dbReference type="PANTHER" id="PTHR20858">
    <property type="entry name" value="PHOSPHOMETHYLPYRIMIDINE KINASE"/>
    <property type="match status" value="1"/>
</dbReference>
<evidence type="ECO:0000256" key="4">
    <source>
        <dbReference type="ARBA" id="ARBA00009879"/>
    </source>
</evidence>
<protein>
    <recommendedName>
        <fullName evidence="7">Hydroxymethylpyrimidine/phosphomethylpyrimidine kinase</fullName>
        <ecNumber evidence="5">2.7.1.49</ecNumber>
        <ecNumber evidence="6">2.7.4.7</ecNumber>
    </recommendedName>
    <alternativeName>
        <fullName evidence="10">Hydroxymethylpyrimidine kinase</fullName>
    </alternativeName>
    <alternativeName>
        <fullName evidence="11">Hydroxymethylpyrimidine phosphate kinase</fullName>
    </alternativeName>
</protein>
<reference evidence="13 14" key="1">
    <citation type="journal article" date="2021" name="Sci. Rep.">
        <title>The distribution of antibiotic resistance genes in chicken gut microbiota commensals.</title>
        <authorList>
            <person name="Juricova H."/>
            <person name="Matiasovicova J."/>
            <person name="Kubasova T."/>
            <person name="Cejkova D."/>
            <person name="Rychlik I."/>
        </authorList>
    </citation>
    <scope>NUCLEOTIDE SEQUENCE [LARGE SCALE GENOMIC DNA]</scope>
    <source>
        <strain evidence="13 14">An537</strain>
    </source>
</reference>
<comment type="catalytic activity">
    <reaction evidence="2">
        <text>4-amino-2-methyl-5-(phosphooxymethyl)pyrimidine + ATP = 4-amino-2-methyl-5-(diphosphooxymethyl)pyrimidine + ADP</text>
        <dbReference type="Rhea" id="RHEA:19893"/>
        <dbReference type="ChEBI" id="CHEBI:30616"/>
        <dbReference type="ChEBI" id="CHEBI:57841"/>
        <dbReference type="ChEBI" id="CHEBI:58354"/>
        <dbReference type="ChEBI" id="CHEBI:456216"/>
        <dbReference type="EC" id="2.7.4.7"/>
    </reaction>
</comment>
<keyword evidence="13" id="KW-0808">Transferase</keyword>
<dbReference type="EC" id="2.7.1.49" evidence="5"/>
<dbReference type="Proteomes" id="UP000707138">
    <property type="component" value="Unassembled WGS sequence"/>
</dbReference>
<organism evidence="13 14">
    <name type="scientific">Veillonella magna</name>
    <dbReference type="NCBI Taxonomy" id="464322"/>
    <lineage>
        <taxon>Bacteria</taxon>
        <taxon>Bacillati</taxon>
        <taxon>Bacillota</taxon>
        <taxon>Negativicutes</taxon>
        <taxon>Veillonellales</taxon>
        <taxon>Veillonellaceae</taxon>
        <taxon>Veillonella</taxon>
    </lineage>
</organism>
<evidence type="ECO:0000256" key="2">
    <source>
        <dbReference type="ARBA" id="ARBA00000565"/>
    </source>
</evidence>
<dbReference type="InterPro" id="IPR013749">
    <property type="entry name" value="PM/HMP-P_kinase-1"/>
</dbReference>
<evidence type="ECO:0000256" key="3">
    <source>
        <dbReference type="ARBA" id="ARBA00004769"/>
    </source>
</evidence>